<evidence type="ECO:0000313" key="4">
    <source>
        <dbReference type="EMBL" id="KIS24683.1"/>
    </source>
</evidence>
<dbReference type="RefSeq" id="WP_003484073.1">
    <property type="nucleotide sequence ID" value="NZ_JXSU01000007.1"/>
</dbReference>
<dbReference type="SUPFAM" id="SSF52540">
    <property type="entry name" value="P-loop containing nucleoside triphosphate hydrolases"/>
    <property type="match status" value="1"/>
</dbReference>
<accession>A0A0D1A1K3</accession>
<dbReference type="OrthoDB" id="47144at2"/>
<comment type="caution">
    <text evidence="4">The sequence shown here is derived from an EMBL/GenBank/DDBJ whole genome shotgun (WGS) entry which is preliminary data.</text>
</comment>
<dbReference type="GO" id="GO:0017111">
    <property type="term" value="F:ribonucleoside triphosphate phosphatase activity"/>
    <property type="evidence" value="ECO:0007669"/>
    <property type="project" value="InterPro"/>
</dbReference>
<dbReference type="InterPro" id="IPR027417">
    <property type="entry name" value="P-loop_NTPase"/>
</dbReference>
<dbReference type="EMBL" id="JXSU01000007">
    <property type="protein sequence ID" value="KIS24683.1"/>
    <property type="molecule type" value="Genomic_DNA"/>
</dbReference>
<sequence length="181" mass="20806">MYNLFLTAPSGTGKSTIIEKILCRLNVSIGGFQVKRYLNKKGKMYFDMISLMDKKSNNIIGECMENKKTLPNLYTFENKGVEILNTSLTNSDLIILDEIGFLEENAEKFKSSVRNILNSNKVILGVLKEFDSPFLNEIRSRKDITLLNVTLKNRDYITNHILNILSSWNIPMKLYENEMIP</sequence>
<gene>
    <name evidence="4" type="ORF">N495_14265</name>
</gene>
<organism evidence="4 5">
    <name type="scientific">Clostridium botulinum B2 450</name>
    <dbReference type="NCBI Taxonomy" id="1379739"/>
    <lineage>
        <taxon>Bacteria</taxon>
        <taxon>Bacillati</taxon>
        <taxon>Bacillota</taxon>
        <taxon>Clostridia</taxon>
        <taxon>Eubacteriales</taxon>
        <taxon>Clostridiaceae</taxon>
        <taxon>Clostridium</taxon>
    </lineage>
</organism>
<dbReference type="PANTHER" id="PTHR43146">
    <property type="entry name" value="CANCER-RELATED NUCLEOSIDE-TRIPHOSPHATASE"/>
    <property type="match status" value="1"/>
</dbReference>
<dbReference type="HOGENOM" id="CLU_103145_2_1_9"/>
<dbReference type="Gene3D" id="3.40.50.300">
    <property type="entry name" value="P-loop containing nucleotide triphosphate hydrolases"/>
    <property type="match status" value="1"/>
</dbReference>
<proteinExistence type="predicted"/>
<dbReference type="PATRIC" id="fig|1379739.3.peg.3246"/>
<evidence type="ECO:0000256" key="3">
    <source>
        <dbReference type="ARBA" id="ARBA00022840"/>
    </source>
</evidence>
<dbReference type="Pfam" id="PF03266">
    <property type="entry name" value="NTPase_1"/>
    <property type="match status" value="1"/>
</dbReference>
<dbReference type="GO" id="GO:0005524">
    <property type="term" value="F:ATP binding"/>
    <property type="evidence" value="ECO:0007669"/>
    <property type="project" value="UniProtKB-KW"/>
</dbReference>
<evidence type="ECO:0000313" key="5">
    <source>
        <dbReference type="Proteomes" id="UP000032250"/>
    </source>
</evidence>
<keyword evidence="2" id="KW-0378">Hydrolase</keyword>
<dbReference type="PANTHER" id="PTHR43146:SF1">
    <property type="entry name" value="CANCER-RELATED NUCLEOSIDE-TRIPHOSPHATASE"/>
    <property type="match status" value="1"/>
</dbReference>
<dbReference type="InterPro" id="IPR004948">
    <property type="entry name" value="Nuc-triphosphatase_THEP1"/>
</dbReference>
<keyword evidence="3 4" id="KW-0067">ATP-binding</keyword>
<protein>
    <submittedName>
        <fullName evidence="4">ATP-binding protein</fullName>
    </submittedName>
</protein>
<name>A0A0D1A1K3_CLOBO</name>
<evidence type="ECO:0000256" key="2">
    <source>
        <dbReference type="ARBA" id="ARBA00022801"/>
    </source>
</evidence>
<dbReference type="Proteomes" id="UP000032250">
    <property type="component" value="Unassembled WGS sequence"/>
</dbReference>
<reference evidence="4 5" key="1">
    <citation type="submission" date="2014-06" db="EMBL/GenBank/DDBJ databases">
        <title>Genome characterization of distinct group I Clostridium botulinum lineages.</title>
        <authorList>
            <person name="Giordani F."/>
            <person name="Anselmo A."/>
            <person name="Fillo S."/>
            <person name="Palozzi A.M."/>
            <person name="Fortunato A."/>
            <person name="Gentile B."/>
            <person name="Ciammaruconi A."/>
            <person name="Anniballi F."/>
            <person name="De Medici D."/>
            <person name="Lista F."/>
        </authorList>
    </citation>
    <scope>NUCLEOTIDE SEQUENCE [LARGE SCALE GENOMIC DNA]</scope>
    <source>
        <strain evidence="4 5">B2 450</strain>
    </source>
</reference>
<keyword evidence="1" id="KW-0547">Nucleotide-binding</keyword>
<dbReference type="AlphaFoldDB" id="A0A0D1A1K3"/>
<evidence type="ECO:0000256" key="1">
    <source>
        <dbReference type="ARBA" id="ARBA00022741"/>
    </source>
</evidence>